<accession>A0AAN9ABP5</accession>
<evidence type="ECO:0000313" key="1">
    <source>
        <dbReference type="EMBL" id="KAK7078082.1"/>
    </source>
</evidence>
<evidence type="ECO:0000313" key="2">
    <source>
        <dbReference type="Proteomes" id="UP001381693"/>
    </source>
</evidence>
<keyword evidence="2" id="KW-1185">Reference proteome</keyword>
<dbReference type="EMBL" id="JAXCGZ010008025">
    <property type="protein sequence ID" value="KAK7078082.1"/>
    <property type="molecule type" value="Genomic_DNA"/>
</dbReference>
<organism evidence="1 2">
    <name type="scientific">Halocaridina rubra</name>
    <name type="common">Hawaiian red shrimp</name>
    <dbReference type="NCBI Taxonomy" id="373956"/>
    <lineage>
        <taxon>Eukaryota</taxon>
        <taxon>Metazoa</taxon>
        <taxon>Ecdysozoa</taxon>
        <taxon>Arthropoda</taxon>
        <taxon>Crustacea</taxon>
        <taxon>Multicrustacea</taxon>
        <taxon>Malacostraca</taxon>
        <taxon>Eumalacostraca</taxon>
        <taxon>Eucarida</taxon>
        <taxon>Decapoda</taxon>
        <taxon>Pleocyemata</taxon>
        <taxon>Caridea</taxon>
        <taxon>Atyoidea</taxon>
        <taxon>Atyidae</taxon>
        <taxon>Halocaridina</taxon>
    </lineage>
</organism>
<comment type="caution">
    <text evidence="1">The sequence shown here is derived from an EMBL/GenBank/DDBJ whole genome shotgun (WGS) entry which is preliminary data.</text>
</comment>
<dbReference type="InterPro" id="IPR051941">
    <property type="entry name" value="BG_Antigen-Binding_Lectin"/>
</dbReference>
<proteinExistence type="predicted"/>
<dbReference type="Gene3D" id="2.60.120.260">
    <property type="entry name" value="Galactose-binding domain-like"/>
    <property type="match status" value="1"/>
</dbReference>
<name>A0AAN9ABP5_HALRR</name>
<protein>
    <recommendedName>
        <fullName evidence="3">Fucolectin tachylectin-4 pentraxin-1 domain-containing protein</fullName>
    </recommendedName>
</protein>
<dbReference type="PANTHER" id="PTHR45713:SF6">
    <property type="entry name" value="F5_8 TYPE C DOMAIN-CONTAINING PROTEIN"/>
    <property type="match status" value="1"/>
</dbReference>
<reference evidence="1 2" key="1">
    <citation type="submission" date="2023-11" db="EMBL/GenBank/DDBJ databases">
        <title>Halocaridina rubra genome assembly.</title>
        <authorList>
            <person name="Smith C."/>
        </authorList>
    </citation>
    <scope>NUCLEOTIDE SEQUENCE [LARGE SCALE GENOMIC DNA]</scope>
    <source>
        <strain evidence="1">EP-1</strain>
        <tissue evidence="1">Whole</tissue>
    </source>
</reference>
<dbReference type="InterPro" id="IPR008979">
    <property type="entry name" value="Galactose-bd-like_sf"/>
</dbReference>
<feature type="non-terminal residue" evidence="1">
    <location>
        <position position="1"/>
    </location>
</feature>
<dbReference type="PANTHER" id="PTHR45713">
    <property type="entry name" value="FTP DOMAIN-CONTAINING PROTEIN"/>
    <property type="match status" value="1"/>
</dbReference>
<evidence type="ECO:0008006" key="3">
    <source>
        <dbReference type="Google" id="ProtNLM"/>
    </source>
</evidence>
<sequence length="122" mass="13464">VTDGYYCHKVDHCSQTFPSPNPWLKVDLQTSVTVLCLVVKTSEYEIFFTDVEVRLGSSSNFSNNPIFAMQSGQSPPSGTFLILTPTQPMQGRYLSFQSMVAFNSLAICKLQVIGGKPPIPLK</sequence>
<dbReference type="SUPFAM" id="SSF49785">
    <property type="entry name" value="Galactose-binding domain-like"/>
    <property type="match status" value="1"/>
</dbReference>
<dbReference type="AlphaFoldDB" id="A0AAN9ABP5"/>
<dbReference type="Proteomes" id="UP001381693">
    <property type="component" value="Unassembled WGS sequence"/>
</dbReference>
<gene>
    <name evidence="1" type="ORF">SK128_009064</name>
</gene>